<protein>
    <recommendedName>
        <fullName evidence="7">Ankyrin repeat protein</fullName>
    </recommendedName>
</protein>
<feature type="region of interest" description="Disordered" evidence="4">
    <location>
        <begin position="773"/>
        <end position="829"/>
    </location>
</feature>
<evidence type="ECO:0008006" key="7">
    <source>
        <dbReference type="Google" id="ProtNLM"/>
    </source>
</evidence>
<name>A0ABD1DY44_CULPP</name>
<dbReference type="PROSITE" id="PS50088">
    <property type="entry name" value="ANK_REPEAT"/>
    <property type="match status" value="1"/>
</dbReference>
<dbReference type="Pfam" id="PF12796">
    <property type="entry name" value="Ank_2"/>
    <property type="match status" value="2"/>
</dbReference>
<evidence type="ECO:0000256" key="3">
    <source>
        <dbReference type="PROSITE-ProRule" id="PRU00023"/>
    </source>
</evidence>
<dbReference type="SUPFAM" id="SSF48403">
    <property type="entry name" value="Ankyrin repeat"/>
    <property type="match status" value="1"/>
</dbReference>
<feature type="non-terminal residue" evidence="5">
    <location>
        <position position="829"/>
    </location>
</feature>
<keyword evidence="6" id="KW-1185">Reference proteome</keyword>
<feature type="repeat" description="ANK" evidence="3">
    <location>
        <begin position="410"/>
        <end position="437"/>
    </location>
</feature>
<gene>
    <name evidence="5" type="ORF">pipiens_000830</name>
</gene>
<organism evidence="5 6">
    <name type="scientific">Culex pipiens pipiens</name>
    <name type="common">Northern house mosquito</name>
    <dbReference type="NCBI Taxonomy" id="38569"/>
    <lineage>
        <taxon>Eukaryota</taxon>
        <taxon>Metazoa</taxon>
        <taxon>Ecdysozoa</taxon>
        <taxon>Arthropoda</taxon>
        <taxon>Hexapoda</taxon>
        <taxon>Insecta</taxon>
        <taxon>Pterygota</taxon>
        <taxon>Neoptera</taxon>
        <taxon>Endopterygota</taxon>
        <taxon>Diptera</taxon>
        <taxon>Nematocera</taxon>
        <taxon>Culicoidea</taxon>
        <taxon>Culicidae</taxon>
        <taxon>Culicinae</taxon>
        <taxon>Culicini</taxon>
        <taxon>Culex</taxon>
        <taxon>Culex</taxon>
    </lineage>
</organism>
<evidence type="ECO:0000313" key="5">
    <source>
        <dbReference type="EMBL" id="KAL1404680.1"/>
    </source>
</evidence>
<dbReference type="EMBL" id="JBEHCU010000132">
    <property type="protein sequence ID" value="KAL1404680.1"/>
    <property type="molecule type" value="Genomic_DNA"/>
</dbReference>
<dbReference type="Gene3D" id="1.25.40.20">
    <property type="entry name" value="Ankyrin repeat-containing domain"/>
    <property type="match status" value="2"/>
</dbReference>
<dbReference type="InterPro" id="IPR036770">
    <property type="entry name" value="Ankyrin_rpt-contain_sf"/>
</dbReference>
<accession>A0ABD1DY44</accession>
<reference evidence="5 6" key="1">
    <citation type="submission" date="2024-05" db="EMBL/GenBank/DDBJ databases">
        <title>Culex pipiens pipiens assembly and annotation.</title>
        <authorList>
            <person name="Alout H."/>
            <person name="Durand T."/>
        </authorList>
    </citation>
    <scope>NUCLEOTIDE SEQUENCE [LARGE SCALE GENOMIC DNA]</scope>
    <source>
        <strain evidence="5">HA-2024</strain>
        <tissue evidence="5">Whole body</tissue>
    </source>
</reference>
<dbReference type="AlphaFoldDB" id="A0ABD1DY44"/>
<dbReference type="Proteomes" id="UP001562425">
    <property type="component" value="Unassembled WGS sequence"/>
</dbReference>
<evidence type="ECO:0000256" key="4">
    <source>
        <dbReference type="SAM" id="MobiDB-lite"/>
    </source>
</evidence>
<dbReference type="PROSITE" id="PS50297">
    <property type="entry name" value="ANK_REP_REGION"/>
    <property type="match status" value="1"/>
</dbReference>
<dbReference type="PANTHER" id="PTHR24198:SF165">
    <property type="entry name" value="ANKYRIN REPEAT-CONTAINING PROTEIN-RELATED"/>
    <property type="match status" value="1"/>
</dbReference>
<feature type="compositionally biased region" description="Basic and acidic residues" evidence="4">
    <location>
        <begin position="773"/>
        <end position="814"/>
    </location>
</feature>
<dbReference type="InterPro" id="IPR002110">
    <property type="entry name" value="Ankyrin_rpt"/>
</dbReference>
<dbReference type="SMART" id="SM00248">
    <property type="entry name" value="ANK"/>
    <property type="match status" value="7"/>
</dbReference>
<dbReference type="PANTHER" id="PTHR24198">
    <property type="entry name" value="ANKYRIN REPEAT AND PROTEIN KINASE DOMAIN-CONTAINING PROTEIN"/>
    <property type="match status" value="1"/>
</dbReference>
<evidence type="ECO:0000256" key="1">
    <source>
        <dbReference type="ARBA" id="ARBA00022737"/>
    </source>
</evidence>
<dbReference type="Pfam" id="PF00023">
    <property type="entry name" value="Ank"/>
    <property type="match status" value="1"/>
</dbReference>
<keyword evidence="2 3" id="KW-0040">ANK repeat</keyword>
<keyword evidence="1" id="KW-0677">Repeat</keyword>
<proteinExistence type="predicted"/>
<evidence type="ECO:0000313" key="6">
    <source>
        <dbReference type="Proteomes" id="UP001562425"/>
    </source>
</evidence>
<sequence>MKDSVSGIQSLNRRLVVREDETMEETTVILSELGLCGNVDFVRMVNARLSNKYYQNLFDLNNKYHVLNEVVKDRRSGGNVKELQRKLKQMRWADERLFQQKFDGIIDSIRKVLEQSGTPIDRFALEYHVLEATEILCSLKIFQDNMASLKTIAPVITGRNLRNYLAHDPLAYDALAGSCSTIESNAMFFVQNRVKLYQSKVVPGRSKAVCNFIEIFERKVAFTNEQQNVFEAVKAFDVSKLRRLVSKDKTLLLGRTQLDSDLLSIALNGDPRCFIDQLLNSHGDNNFFRYFLETSTNVALKQKLAHILKDPHQFCYLTAVRFELIDTLLLLRLHPQVDPTLSDEALVSIFAHYSPDSLDQLLQTFPVEQFLRDQRLQNSILHWAVLRGDLQLVRCALHRHRTLLNECNVLGESPLALAVRYGFRDVARLLIEHGADVLRSKWTPVWIAACLGDLEMVRMLLAGEVISGRNNPLVAAVEHDQLEVFAYLHESCGYSLKGDCLLHKAVQLGRVRFVRYFVESEEGSMLIDGLNTFCFTALMTAAACGRFDLFLILVQSGADPYFSNEFGYNVLHCAVYTGKWKIVDYLLQLPEMDVNARTADGLNALGIAIGQNNLAMVEYLLGKNSEPTASHVLLAGYYKRYNSCECCLIAINLYSKPVIILKLQEVSSDEEEMVVLEVEDESQKKWDCESILSTYSNIYNHPKLIEEPRKAPKISINPKTGLPMNVLGADGSKLTVKSLAKLGQDESPSKPTGPKSLCDGSVISTLSVLSIRPKDETPEEKRERKKLLKEYRAERRIERKANTLAFKEEKKQQEKSQQNSRVNAGVRIV</sequence>
<evidence type="ECO:0000256" key="2">
    <source>
        <dbReference type="ARBA" id="ARBA00023043"/>
    </source>
</evidence>
<comment type="caution">
    <text evidence="5">The sequence shown here is derived from an EMBL/GenBank/DDBJ whole genome shotgun (WGS) entry which is preliminary data.</text>
</comment>